<organism evidence="1 2">
    <name type="scientific">Cerasicoccus arenae</name>
    <dbReference type="NCBI Taxonomy" id="424488"/>
    <lineage>
        <taxon>Bacteria</taxon>
        <taxon>Pseudomonadati</taxon>
        <taxon>Verrucomicrobiota</taxon>
        <taxon>Opitutia</taxon>
        <taxon>Puniceicoccales</taxon>
        <taxon>Cerasicoccaceae</taxon>
        <taxon>Cerasicoccus</taxon>
    </lineage>
</organism>
<reference evidence="1" key="1">
    <citation type="journal article" date="2014" name="Int. J. Syst. Evol. Microbiol.">
        <title>Complete genome sequence of Corynebacterium casei LMG S-19264T (=DSM 44701T), isolated from a smear-ripened cheese.</title>
        <authorList>
            <consortium name="US DOE Joint Genome Institute (JGI-PGF)"/>
            <person name="Walter F."/>
            <person name="Albersmeier A."/>
            <person name="Kalinowski J."/>
            <person name="Ruckert C."/>
        </authorList>
    </citation>
    <scope>NUCLEOTIDE SEQUENCE</scope>
    <source>
        <strain evidence="1">KCTC 12870</strain>
    </source>
</reference>
<accession>A0A8J3GEE4</accession>
<proteinExistence type="predicted"/>
<dbReference type="Proteomes" id="UP000642829">
    <property type="component" value="Unassembled WGS sequence"/>
</dbReference>
<keyword evidence="2" id="KW-1185">Reference proteome</keyword>
<comment type="caution">
    <text evidence="1">The sequence shown here is derived from an EMBL/GenBank/DDBJ whole genome shotgun (WGS) entry which is preliminary data.</text>
</comment>
<evidence type="ECO:0000313" key="2">
    <source>
        <dbReference type="Proteomes" id="UP000642829"/>
    </source>
</evidence>
<reference evidence="1" key="2">
    <citation type="submission" date="2020-09" db="EMBL/GenBank/DDBJ databases">
        <authorList>
            <person name="Sun Q."/>
            <person name="Kim S."/>
        </authorList>
    </citation>
    <scope>NUCLEOTIDE SEQUENCE</scope>
    <source>
        <strain evidence="1">KCTC 12870</strain>
    </source>
</reference>
<dbReference type="AlphaFoldDB" id="A0A8J3GEE4"/>
<dbReference type="RefSeq" id="WP_189516193.1">
    <property type="nucleotide sequence ID" value="NZ_BMXG01000020.1"/>
</dbReference>
<name>A0A8J3GEE4_9BACT</name>
<dbReference type="EMBL" id="BMXG01000020">
    <property type="protein sequence ID" value="GHC08702.1"/>
    <property type="molecule type" value="Genomic_DNA"/>
</dbReference>
<protein>
    <submittedName>
        <fullName evidence="1">Uncharacterized protein</fullName>
    </submittedName>
</protein>
<sequence length="166" mass="18642">MNDALLEKIRALHIEIERQLQHIGQVNAQPHCAVCTSVCCKESFCRESVDSAFLRFILGQRADEYDDATGWFTPGQGCQLDHGRPLVCYEYFCNKFSTAELSQSHASIARELRAIYANAHQGQHMLIIDDLSVITQPRLQRIADALQALRDRLANSPGQAAVEQSR</sequence>
<gene>
    <name evidence="1" type="ORF">GCM10007047_27380</name>
</gene>
<evidence type="ECO:0000313" key="1">
    <source>
        <dbReference type="EMBL" id="GHC08702.1"/>
    </source>
</evidence>